<keyword evidence="2" id="KW-0378">Hydrolase</keyword>
<dbReference type="CDD" id="cd03443">
    <property type="entry name" value="PaaI_thioesterase"/>
    <property type="match status" value="1"/>
</dbReference>
<dbReference type="OrthoDB" id="46529at2759"/>
<name>A0A367KJ46_RHIST</name>
<comment type="similarity">
    <text evidence="1">Belongs to the thioesterase PaaI family.</text>
</comment>
<evidence type="ECO:0000259" key="3">
    <source>
        <dbReference type="Pfam" id="PF03061"/>
    </source>
</evidence>
<dbReference type="InterPro" id="IPR039298">
    <property type="entry name" value="ACOT13"/>
</dbReference>
<evidence type="ECO:0000313" key="5">
    <source>
        <dbReference type="Proteomes" id="UP000253551"/>
    </source>
</evidence>
<dbReference type="InterPro" id="IPR006683">
    <property type="entry name" value="Thioestr_dom"/>
</dbReference>
<reference evidence="4 5" key="1">
    <citation type="journal article" date="2018" name="G3 (Bethesda)">
        <title>Phylogenetic and Phylogenomic Definition of Rhizopus Species.</title>
        <authorList>
            <person name="Gryganskyi A.P."/>
            <person name="Golan J."/>
            <person name="Dolatabadi S."/>
            <person name="Mondo S."/>
            <person name="Robb S."/>
            <person name="Idnurm A."/>
            <person name="Muszewska A."/>
            <person name="Steczkiewicz K."/>
            <person name="Masonjones S."/>
            <person name="Liao H.L."/>
            <person name="Gajdeczka M.T."/>
            <person name="Anike F."/>
            <person name="Vuek A."/>
            <person name="Anishchenko I.M."/>
            <person name="Voigt K."/>
            <person name="de Hoog G.S."/>
            <person name="Smith M.E."/>
            <person name="Heitman J."/>
            <person name="Vilgalys R."/>
            <person name="Stajich J.E."/>
        </authorList>
    </citation>
    <scope>NUCLEOTIDE SEQUENCE [LARGE SCALE GENOMIC DNA]</scope>
    <source>
        <strain evidence="4 5">LSU 92-RS-03</strain>
    </source>
</reference>
<dbReference type="GO" id="GO:0047617">
    <property type="term" value="F:fatty acyl-CoA hydrolase activity"/>
    <property type="evidence" value="ECO:0007669"/>
    <property type="project" value="InterPro"/>
</dbReference>
<dbReference type="InterPro" id="IPR029069">
    <property type="entry name" value="HotDog_dom_sf"/>
</dbReference>
<dbReference type="InterPro" id="IPR003736">
    <property type="entry name" value="PAAI_dom"/>
</dbReference>
<keyword evidence="5" id="KW-1185">Reference proteome</keyword>
<sequence>MKLLDSIAQEYPRLSDMVQHYAREKPTGPFCWEDYVGPNLRIIAAEPDKLTWEFKVDEQHCNSLGNLHGGCVATLIDICSSFAILVSSNKRQWQLIGISTDLSIAYLSGVAKDNVLRIECEIQRVGKTLANIFTKIYDQDNRLCYTGSHTKFNIDSRL</sequence>
<dbReference type="Pfam" id="PF03061">
    <property type="entry name" value="4HBT"/>
    <property type="match status" value="1"/>
</dbReference>
<dbReference type="PANTHER" id="PTHR21660:SF1">
    <property type="entry name" value="ACYL-COENZYME A THIOESTERASE 13"/>
    <property type="match status" value="1"/>
</dbReference>
<dbReference type="STRING" id="4846.A0A367KJ46"/>
<dbReference type="PANTHER" id="PTHR21660">
    <property type="entry name" value="THIOESTERASE SUPERFAMILY MEMBER-RELATED"/>
    <property type="match status" value="1"/>
</dbReference>
<protein>
    <recommendedName>
        <fullName evidence="3">Thioesterase domain-containing protein</fullName>
    </recommendedName>
</protein>
<dbReference type="NCBIfam" id="TIGR00369">
    <property type="entry name" value="unchar_dom_1"/>
    <property type="match status" value="1"/>
</dbReference>
<accession>A0A367KJ46</accession>
<dbReference type="SUPFAM" id="SSF54637">
    <property type="entry name" value="Thioesterase/thiol ester dehydrase-isomerase"/>
    <property type="match status" value="1"/>
</dbReference>
<proteinExistence type="inferred from homology"/>
<evidence type="ECO:0000256" key="1">
    <source>
        <dbReference type="ARBA" id="ARBA00008324"/>
    </source>
</evidence>
<gene>
    <name evidence="4" type="ORF">CU098_011174</name>
</gene>
<dbReference type="AlphaFoldDB" id="A0A367KJ46"/>
<dbReference type="Proteomes" id="UP000253551">
    <property type="component" value="Unassembled WGS sequence"/>
</dbReference>
<dbReference type="Gene3D" id="3.10.129.10">
    <property type="entry name" value="Hotdog Thioesterase"/>
    <property type="match status" value="1"/>
</dbReference>
<dbReference type="EMBL" id="PJQM01001491">
    <property type="protein sequence ID" value="RCI02197.1"/>
    <property type="molecule type" value="Genomic_DNA"/>
</dbReference>
<organism evidence="4 5">
    <name type="scientific">Rhizopus stolonifer</name>
    <name type="common">Rhizopus nigricans</name>
    <dbReference type="NCBI Taxonomy" id="4846"/>
    <lineage>
        <taxon>Eukaryota</taxon>
        <taxon>Fungi</taxon>
        <taxon>Fungi incertae sedis</taxon>
        <taxon>Mucoromycota</taxon>
        <taxon>Mucoromycotina</taxon>
        <taxon>Mucoromycetes</taxon>
        <taxon>Mucorales</taxon>
        <taxon>Mucorineae</taxon>
        <taxon>Rhizopodaceae</taxon>
        <taxon>Rhizopus</taxon>
    </lineage>
</organism>
<comment type="caution">
    <text evidence="4">The sequence shown here is derived from an EMBL/GenBank/DDBJ whole genome shotgun (WGS) entry which is preliminary data.</text>
</comment>
<feature type="domain" description="Thioesterase" evidence="3">
    <location>
        <begin position="65"/>
        <end position="144"/>
    </location>
</feature>
<evidence type="ECO:0000313" key="4">
    <source>
        <dbReference type="EMBL" id="RCI02197.1"/>
    </source>
</evidence>
<evidence type="ECO:0000256" key="2">
    <source>
        <dbReference type="ARBA" id="ARBA00022801"/>
    </source>
</evidence>